<dbReference type="PANTHER" id="PTHR23422:SF9">
    <property type="entry name" value="ZN-DEPENDENT HYDROLASE"/>
    <property type="match status" value="1"/>
</dbReference>
<keyword evidence="6" id="KW-0408">Iron</keyword>
<keyword evidence="3" id="KW-0479">Metal-binding</keyword>
<evidence type="ECO:0000313" key="7">
    <source>
        <dbReference type="EMBL" id="CAI8589074.1"/>
    </source>
</evidence>
<dbReference type="EMBL" id="OX451736">
    <property type="protein sequence ID" value="CAI8589074.1"/>
    <property type="molecule type" value="Genomic_DNA"/>
</dbReference>
<dbReference type="PANTHER" id="PTHR23422">
    <property type="entry name" value="DIPEPTIDYL PEPTIDASE III-RELATED"/>
    <property type="match status" value="1"/>
</dbReference>
<gene>
    <name evidence="7" type="ORF">VFH_I377120</name>
</gene>
<dbReference type="Pfam" id="PF03055">
    <property type="entry name" value="RPE65"/>
    <property type="match status" value="1"/>
</dbReference>
<keyword evidence="5" id="KW-0560">Oxidoreductase</keyword>
<comment type="cofactor">
    <cofactor evidence="1">
        <name>Fe(2+)</name>
        <dbReference type="ChEBI" id="CHEBI:29033"/>
    </cofactor>
</comment>
<name>A0AAV0YWX2_VICFA</name>
<evidence type="ECO:0000256" key="2">
    <source>
        <dbReference type="ARBA" id="ARBA00006787"/>
    </source>
</evidence>
<keyword evidence="5" id="KW-0223">Dioxygenase</keyword>
<dbReference type="InterPro" id="IPR004294">
    <property type="entry name" value="Carotenoid_Oase"/>
</dbReference>
<dbReference type="InterPro" id="IPR039461">
    <property type="entry name" value="Peptidase_M49"/>
</dbReference>
<dbReference type="GO" id="GO:0016702">
    <property type="term" value="F:oxidoreductase activity, acting on single donors with incorporation of molecular oxygen, incorporation of two atoms of oxygen"/>
    <property type="evidence" value="ECO:0007669"/>
    <property type="project" value="InterPro"/>
</dbReference>
<organism evidence="7 8">
    <name type="scientific">Vicia faba</name>
    <name type="common">Broad bean</name>
    <name type="synonym">Faba vulgaris</name>
    <dbReference type="NCBI Taxonomy" id="3906"/>
    <lineage>
        <taxon>Eukaryota</taxon>
        <taxon>Viridiplantae</taxon>
        <taxon>Streptophyta</taxon>
        <taxon>Embryophyta</taxon>
        <taxon>Tracheophyta</taxon>
        <taxon>Spermatophyta</taxon>
        <taxon>Magnoliopsida</taxon>
        <taxon>eudicotyledons</taxon>
        <taxon>Gunneridae</taxon>
        <taxon>Pentapetalae</taxon>
        <taxon>rosids</taxon>
        <taxon>fabids</taxon>
        <taxon>Fabales</taxon>
        <taxon>Fabaceae</taxon>
        <taxon>Papilionoideae</taxon>
        <taxon>50 kb inversion clade</taxon>
        <taxon>NPAAA clade</taxon>
        <taxon>Hologalegina</taxon>
        <taxon>IRL clade</taxon>
        <taxon>Fabeae</taxon>
        <taxon>Vicia</taxon>
    </lineage>
</organism>
<accession>A0AAV0YWX2</accession>
<dbReference type="GO" id="GO:0046872">
    <property type="term" value="F:metal ion binding"/>
    <property type="evidence" value="ECO:0007669"/>
    <property type="project" value="UniProtKB-KW"/>
</dbReference>
<evidence type="ECO:0000256" key="6">
    <source>
        <dbReference type="ARBA" id="ARBA00023004"/>
    </source>
</evidence>
<keyword evidence="8" id="KW-1185">Reference proteome</keyword>
<dbReference type="Proteomes" id="UP001157006">
    <property type="component" value="Chromosome 1L"/>
</dbReference>
<protein>
    <submittedName>
        <fullName evidence="7">Uncharacterized protein</fullName>
    </submittedName>
</protein>
<comment type="similarity">
    <text evidence="2">Belongs to the carotenoid oxygenase family.</text>
</comment>
<evidence type="ECO:0000256" key="5">
    <source>
        <dbReference type="ARBA" id="ARBA00022964"/>
    </source>
</evidence>
<evidence type="ECO:0000256" key="4">
    <source>
        <dbReference type="ARBA" id="ARBA00022801"/>
    </source>
</evidence>
<dbReference type="GO" id="GO:0008239">
    <property type="term" value="F:dipeptidyl-peptidase activity"/>
    <property type="evidence" value="ECO:0007669"/>
    <property type="project" value="TreeGrafter"/>
</dbReference>
<evidence type="ECO:0000256" key="3">
    <source>
        <dbReference type="ARBA" id="ARBA00022723"/>
    </source>
</evidence>
<dbReference type="GO" id="GO:0005737">
    <property type="term" value="C:cytoplasm"/>
    <property type="evidence" value="ECO:0007669"/>
    <property type="project" value="TreeGrafter"/>
</dbReference>
<keyword evidence="4" id="KW-0378">Hydrolase</keyword>
<dbReference type="AlphaFoldDB" id="A0AAV0YWX2"/>
<proteinExistence type="inferred from homology"/>
<sequence length="189" mass="21832">MDFPLTIDLIRLLRGGPLMKYGKNEYVRIGDEDEVVVRGCRSLDYLVPKPDTCSKEFDYLSRYYEWRLNMQTGEVKEKDLCGDKVVYMNFSMINENFVGIKHKYAYTQVVDHIASSTPQDVQRYRGLANLLLPITIACVAKEQQELVDFESFFTHTICHECCHGIGPHAITLPPVSQNKFHVMTVQFKQ</sequence>
<reference evidence="7 8" key="1">
    <citation type="submission" date="2023-01" db="EMBL/GenBank/DDBJ databases">
        <authorList>
            <person name="Kreplak J."/>
        </authorList>
    </citation>
    <scope>NUCLEOTIDE SEQUENCE [LARGE SCALE GENOMIC DNA]</scope>
</reference>
<evidence type="ECO:0000313" key="8">
    <source>
        <dbReference type="Proteomes" id="UP001157006"/>
    </source>
</evidence>
<evidence type="ECO:0000256" key="1">
    <source>
        <dbReference type="ARBA" id="ARBA00001954"/>
    </source>
</evidence>